<reference evidence="2 3" key="1">
    <citation type="submission" date="2022-01" db="EMBL/GenBank/DDBJ databases">
        <title>Draft Genome Sequences of Seven Type Strains of the Genus Streptomyces.</title>
        <authorList>
            <person name="Aziz S."/>
            <person name="Coretto E."/>
            <person name="Chronakova A."/>
            <person name="Sproer C."/>
            <person name="Huber K."/>
            <person name="Nouioui I."/>
            <person name="Gross H."/>
        </authorList>
    </citation>
    <scope>NUCLEOTIDE SEQUENCE [LARGE SCALE GENOMIC DNA]</scope>
    <source>
        <strain evidence="2 3">DSM 41685</strain>
    </source>
</reference>
<dbReference type="RefSeq" id="WP_143650061.1">
    <property type="nucleotide sequence ID" value="NZ_JAKKZF010000003.1"/>
</dbReference>
<feature type="chain" id="PRO_5046820777" description="Secreted protein" evidence="1">
    <location>
        <begin position="26"/>
        <end position="109"/>
    </location>
</feature>
<evidence type="ECO:0000256" key="1">
    <source>
        <dbReference type="SAM" id="SignalP"/>
    </source>
</evidence>
<accession>A0ABS9J8Q5</accession>
<comment type="caution">
    <text evidence="2">The sequence shown here is derived from an EMBL/GenBank/DDBJ whole genome shotgun (WGS) entry which is preliminary data.</text>
</comment>
<feature type="signal peptide" evidence="1">
    <location>
        <begin position="1"/>
        <end position="25"/>
    </location>
</feature>
<keyword evidence="3" id="KW-1185">Reference proteome</keyword>
<dbReference type="Proteomes" id="UP001299012">
    <property type="component" value="Unassembled WGS sequence"/>
</dbReference>
<sequence>MVLRLSAAGTAALAGLAAAAGTAHADNYLGALNPTFGNACTNHTSKHPATGLAAAAADVVSGSVGQIPVTAPQNDCGSQGVGQVGFAQKGFTSDRAAKTCVTAVQWCSC</sequence>
<proteinExistence type="predicted"/>
<protein>
    <recommendedName>
        <fullName evidence="4">Secreted protein</fullName>
    </recommendedName>
</protein>
<organism evidence="2 3">
    <name type="scientific">Streptomyces tricolor</name>
    <dbReference type="NCBI Taxonomy" id="68277"/>
    <lineage>
        <taxon>Bacteria</taxon>
        <taxon>Bacillati</taxon>
        <taxon>Actinomycetota</taxon>
        <taxon>Actinomycetes</taxon>
        <taxon>Kitasatosporales</taxon>
        <taxon>Streptomycetaceae</taxon>
        <taxon>Streptomyces</taxon>
        <taxon>Streptomyces violaceoruber group</taxon>
    </lineage>
</organism>
<keyword evidence="1" id="KW-0732">Signal</keyword>
<gene>
    <name evidence="2" type="ORF">L0F81_01375</name>
</gene>
<evidence type="ECO:0000313" key="2">
    <source>
        <dbReference type="EMBL" id="MCG0061945.1"/>
    </source>
</evidence>
<name>A0ABS9J8Q5_9ACTN</name>
<evidence type="ECO:0000313" key="3">
    <source>
        <dbReference type="Proteomes" id="UP001299012"/>
    </source>
</evidence>
<dbReference type="EMBL" id="JAKKZF010000003">
    <property type="protein sequence ID" value="MCG0061945.1"/>
    <property type="molecule type" value="Genomic_DNA"/>
</dbReference>
<evidence type="ECO:0008006" key="4">
    <source>
        <dbReference type="Google" id="ProtNLM"/>
    </source>
</evidence>